<dbReference type="PROSITE" id="PS51257">
    <property type="entry name" value="PROKAR_LIPOPROTEIN"/>
    <property type="match status" value="1"/>
</dbReference>
<feature type="domain" description="SGNH hydrolase-type esterase" evidence="1">
    <location>
        <begin position="40"/>
        <end position="190"/>
    </location>
</feature>
<dbReference type="EMBL" id="BAABFU010000001">
    <property type="protein sequence ID" value="GAA4345433.1"/>
    <property type="molecule type" value="Genomic_DNA"/>
</dbReference>
<evidence type="ECO:0000313" key="2">
    <source>
        <dbReference type="EMBL" id="GAA4345433.1"/>
    </source>
</evidence>
<dbReference type="SUPFAM" id="SSF52266">
    <property type="entry name" value="SGNH hydrolase"/>
    <property type="match status" value="1"/>
</dbReference>
<dbReference type="PANTHER" id="PTHR30383">
    <property type="entry name" value="THIOESTERASE 1/PROTEASE 1/LYSOPHOSPHOLIPASE L1"/>
    <property type="match status" value="1"/>
</dbReference>
<evidence type="ECO:0000259" key="1">
    <source>
        <dbReference type="Pfam" id="PF13472"/>
    </source>
</evidence>
<accession>A0ABP8HVP8</accession>
<dbReference type="InterPro" id="IPR036514">
    <property type="entry name" value="SGNH_hydro_sf"/>
</dbReference>
<gene>
    <name evidence="2" type="ORF">GCM10023150_05760</name>
</gene>
<dbReference type="Pfam" id="PF13472">
    <property type="entry name" value="Lipase_GDSL_2"/>
    <property type="match status" value="1"/>
</dbReference>
<organism evidence="2 3">
    <name type="scientific">Kangiella taiwanensis</name>
    <dbReference type="NCBI Taxonomy" id="1079179"/>
    <lineage>
        <taxon>Bacteria</taxon>
        <taxon>Pseudomonadati</taxon>
        <taxon>Pseudomonadota</taxon>
        <taxon>Gammaproteobacteria</taxon>
        <taxon>Kangiellales</taxon>
        <taxon>Kangiellaceae</taxon>
        <taxon>Kangiella</taxon>
    </lineage>
</organism>
<name>A0ABP8HVP8_9GAMM</name>
<reference evidence="3" key="1">
    <citation type="journal article" date="2019" name="Int. J. Syst. Evol. Microbiol.">
        <title>The Global Catalogue of Microorganisms (GCM) 10K type strain sequencing project: providing services to taxonomists for standard genome sequencing and annotation.</title>
        <authorList>
            <consortium name="The Broad Institute Genomics Platform"/>
            <consortium name="The Broad Institute Genome Sequencing Center for Infectious Disease"/>
            <person name="Wu L."/>
            <person name="Ma J."/>
        </authorList>
    </citation>
    <scope>NUCLEOTIDE SEQUENCE [LARGE SCALE GENOMIC DNA]</scope>
    <source>
        <strain evidence="3">JCM 17727</strain>
    </source>
</reference>
<evidence type="ECO:0000313" key="3">
    <source>
        <dbReference type="Proteomes" id="UP001501294"/>
    </source>
</evidence>
<dbReference type="RefSeq" id="WP_223577100.1">
    <property type="nucleotide sequence ID" value="NZ_BAABFU010000001.1"/>
</dbReference>
<proteinExistence type="predicted"/>
<dbReference type="InterPro" id="IPR013830">
    <property type="entry name" value="SGNH_hydro"/>
</dbReference>
<dbReference type="InterPro" id="IPR051532">
    <property type="entry name" value="Ester_Hydrolysis_Enzymes"/>
</dbReference>
<sequence>MIKLFELARVSLYGVLLLLLVACGAEEKLQPLSSDAVVVAFGDSLTEGVGASRDSAYPQVLAEISGLRVINEGVSGETTVEGLARLPLVLGAHEPDLVILMEGGNDILRNMSHAQAKSNLAQMIQMIRLSGAQVVLLGIPEKNLFSDSADFYQQLADEHNVAFEGEMMSDLLKTRSYKSDSIHLNNQGYRELANRIYGFLQEQGAL</sequence>
<comment type="caution">
    <text evidence="2">The sequence shown here is derived from an EMBL/GenBank/DDBJ whole genome shotgun (WGS) entry which is preliminary data.</text>
</comment>
<keyword evidence="3" id="KW-1185">Reference proteome</keyword>
<dbReference type="Proteomes" id="UP001501294">
    <property type="component" value="Unassembled WGS sequence"/>
</dbReference>
<protein>
    <submittedName>
        <fullName evidence="2">Arylesterase</fullName>
    </submittedName>
</protein>
<dbReference type="PANTHER" id="PTHR30383:SF5">
    <property type="entry name" value="SGNH HYDROLASE-TYPE ESTERASE DOMAIN-CONTAINING PROTEIN"/>
    <property type="match status" value="1"/>
</dbReference>
<dbReference type="Gene3D" id="3.40.50.1110">
    <property type="entry name" value="SGNH hydrolase"/>
    <property type="match status" value="1"/>
</dbReference>